<protein>
    <recommendedName>
        <fullName evidence="3">STAS/SEC14 domain-containing protein</fullName>
    </recommendedName>
</protein>
<comment type="caution">
    <text evidence="1">The sequence shown here is derived from an EMBL/GenBank/DDBJ whole genome shotgun (WGS) entry which is preliminary data.</text>
</comment>
<evidence type="ECO:0008006" key="3">
    <source>
        <dbReference type="Google" id="ProtNLM"/>
    </source>
</evidence>
<sequence>MEVYKSQFASHGSFSIKVINHCMIVDARGPYNKEIVDEYESTMQTAIESLSSRCWGQIICLYGMSMFTPDAERRLAQTVENRKHMGLKASAIILVDVEAKSLVIQQMSSVYERCGVVFQFFECVEQGHAWINQELSP</sequence>
<dbReference type="Proteomes" id="UP001234343">
    <property type="component" value="Unassembled WGS sequence"/>
</dbReference>
<evidence type="ECO:0000313" key="2">
    <source>
        <dbReference type="Proteomes" id="UP001234343"/>
    </source>
</evidence>
<accession>A0ABT7SUL8</accession>
<organism evidence="1 2">
    <name type="scientific">Alteromonas arenosi</name>
    <dbReference type="NCBI Taxonomy" id="3055817"/>
    <lineage>
        <taxon>Bacteria</taxon>
        <taxon>Pseudomonadati</taxon>
        <taxon>Pseudomonadota</taxon>
        <taxon>Gammaproteobacteria</taxon>
        <taxon>Alteromonadales</taxon>
        <taxon>Alteromonadaceae</taxon>
        <taxon>Alteromonas/Salinimonas group</taxon>
        <taxon>Alteromonas</taxon>
    </lineage>
</organism>
<keyword evidence="2" id="KW-1185">Reference proteome</keyword>
<reference evidence="1 2" key="1">
    <citation type="submission" date="2023-06" db="EMBL/GenBank/DDBJ databases">
        <title>Alteromonas sp. ASW11-36 isolated from intertidal sand.</title>
        <authorList>
            <person name="Li Y."/>
        </authorList>
    </citation>
    <scope>NUCLEOTIDE SEQUENCE [LARGE SCALE GENOMIC DNA]</scope>
    <source>
        <strain evidence="1 2">ASW11-36</strain>
    </source>
</reference>
<dbReference type="RefSeq" id="WP_289364071.1">
    <property type="nucleotide sequence ID" value="NZ_JAUCBP010000006.1"/>
</dbReference>
<evidence type="ECO:0000313" key="1">
    <source>
        <dbReference type="EMBL" id="MDM7859888.1"/>
    </source>
</evidence>
<gene>
    <name evidence="1" type="ORF">QTP81_04640</name>
</gene>
<dbReference type="EMBL" id="JAUCBP010000006">
    <property type="protein sequence ID" value="MDM7859888.1"/>
    <property type="molecule type" value="Genomic_DNA"/>
</dbReference>
<proteinExistence type="predicted"/>
<name>A0ABT7SUL8_9ALTE</name>